<protein>
    <submittedName>
        <fullName evidence="1">Uncharacterized protein</fullName>
    </submittedName>
</protein>
<gene>
    <name evidence="1" type="ORF">ACCO45_000983</name>
</gene>
<evidence type="ECO:0000313" key="1">
    <source>
        <dbReference type="EMBL" id="KAL3963979.1"/>
    </source>
</evidence>
<reference evidence="1" key="1">
    <citation type="submission" date="2024-12" db="EMBL/GenBank/DDBJ databases">
        <title>Comparative genomics and development of molecular markers within Purpureocillium lilacinum and among Purpureocillium species.</title>
        <authorList>
            <person name="Yeh Z.-Y."/>
            <person name="Ni N.-T."/>
            <person name="Lo P.-H."/>
            <person name="Mushyakhwo K."/>
            <person name="Lin C.-F."/>
            <person name="Nai Y.-S."/>
        </authorList>
    </citation>
    <scope>NUCLEOTIDE SEQUENCE</scope>
    <source>
        <strain evidence="1">NCHU-NPUST-175</strain>
    </source>
</reference>
<organism evidence="1 2">
    <name type="scientific">Purpureocillium lilacinum</name>
    <name type="common">Paecilomyces lilacinus</name>
    <dbReference type="NCBI Taxonomy" id="33203"/>
    <lineage>
        <taxon>Eukaryota</taxon>
        <taxon>Fungi</taxon>
        <taxon>Dikarya</taxon>
        <taxon>Ascomycota</taxon>
        <taxon>Pezizomycotina</taxon>
        <taxon>Sordariomycetes</taxon>
        <taxon>Hypocreomycetidae</taxon>
        <taxon>Hypocreales</taxon>
        <taxon>Ophiocordycipitaceae</taxon>
        <taxon>Purpureocillium</taxon>
    </lineage>
</organism>
<accession>A0ACC4E5R3</accession>
<dbReference type="Proteomes" id="UP001638806">
    <property type="component" value="Unassembled WGS sequence"/>
</dbReference>
<keyword evidence="2" id="KW-1185">Reference proteome</keyword>
<name>A0ACC4E5R3_PURLI</name>
<proteinExistence type="predicted"/>
<evidence type="ECO:0000313" key="2">
    <source>
        <dbReference type="Proteomes" id="UP001638806"/>
    </source>
</evidence>
<comment type="caution">
    <text evidence="1">The sequence shown here is derived from an EMBL/GenBank/DDBJ whole genome shotgun (WGS) entry which is preliminary data.</text>
</comment>
<sequence length="166" mass="17864">MPASSRWSWVVKVAVETDSPWKAGQASLFGAGTGDDQGGDGTSGCSEPDPGPPTRLTCDSSGLQRRGGPFRGVCAVFRALNCWLETARRGAAPIPPVGQPPELPEPFHPLSLPSQPHSRQHRRRQSMQPAGRSACRMQVVRPSVSPWHGPASSSHHLTIRIRPHVT</sequence>
<dbReference type="EMBL" id="JBGNUJ010000002">
    <property type="protein sequence ID" value="KAL3963979.1"/>
    <property type="molecule type" value="Genomic_DNA"/>
</dbReference>